<dbReference type="AlphaFoldDB" id="A0A8G2CLC9"/>
<protein>
    <submittedName>
        <fullName evidence="1">Uncharacterized protein</fullName>
    </submittedName>
</protein>
<name>A0A8G2CLC9_ACIRU</name>
<dbReference type="OrthoDB" id="7283135at2"/>
<sequence length="116" mass="12637">MSQSQVLVGDLLITVEAELVELGRLAEQFQAVLGPAMLRAADDFACHQEAQIIDLITQRLYGLSDFMRALRPSVPEAWSVDPDPAASVVTLADLSCRLRGVPEQPSTHQAGEFEAF</sequence>
<accession>A0A8G2CLC9</accession>
<evidence type="ECO:0000313" key="1">
    <source>
        <dbReference type="EMBL" id="SIQ99202.1"/>
    </source>
</evidence>
<keyword evidence="2" id="KW-1185">Reference proteome</keyword>
<evidence type="ECO:0000313" key="2">
    <source>
        <dbReference type="Proteomes" id="UP000186308"/>
    </source>
</evidence>
<proteinExistence type="predicted"/>
<organism evidence="1 2">
    <name type="scientific">Acidiphilium rubrum</name>
    <dbReference type="NCBI Taxonomy" id="526"/>
    <lineage>
        <taxon>Bacteria</taxon>
        <taxon>Pseudomonadati</taxon>
        <taxon>Pseudomonadota</taxon>
        <taxon>Alphaproteobacteria</taxon>
        <taxon>Acetobacterales</taxon>
        <taxon>Acidocellaceae</taxon>
        <taxon>Acidiphilium</taxon>
    </lineage>
</organism>
<dbReference type="RefSeq" id="WP_139334083.1">
    <property type="nucleotide sequence ID" value="NZ_FTNE01000013.1"/>
</dbReference>
<reference evidence="1 2" key="1">
    <citation type="submission" date="2017-01" db="EMBL/GenBank/DDBJ databases">
        <authorList>
            <person name="Varghese N."/>
            <person name="Submissions S."/>
        </authorList>
    </citation>
    <scope>NUCLEOTIDE SEQUENCE [LARGE SCALE GENOMIC DNA]</scope>
    <source>
        <strain evidence="1 2">ATCC 35905</strain>
    </source>
</reference>
<comment type="caution">
    <text evidence="1">The sequence shown here is derived from an EMBL/GenBank/DDBJ whole genome shotgun (WGS) entry which is preliminary data.</text>
</comment>
<dbReference type="EMBL" id="FTNE01000013">
    <property type="protein sequence ID" value="SIQ99202.1"/>
    <property type="molecule type" value="Genomic_DNA"/>
</dbReference>
<gene>
    <name evidence="1" type="ORF">SAMN05421828_11327</name>
</gene>
<dbReference type="Proteomes" id="UP000186308">
    <property type="component" value="Unassembled WGS sequence"/>
</dbReference>